<evidence type="ECO:0000256" key="1">
    <source>
        <dbReference type="PROSITE-ProRule" id="PRU00339"/>
    </source>
</evidence>
<sequence>MMRLVPKLAAPLVAAAFAFAALPAAPAAASDAAAFQLPQDYAQAAGQAAQAYHDAGMLDGVVIVADAQRVLFTGAYGQANIPFGAAYHADTKVRLASVSKPFTAALVLRLEELGLLSVEQTVGELLPEYAEAPFAAVTLDQLLSHRSGIPNYQYTAPYRAVQSRALMTGMVAAPVTAQEMITTFADRPLEFVPGENHAYSNSNYVLLQRVIEQVTGQDFAAAMQAHVFGPLGMDDSGVLDHRSVVKGLADGYTMTLQGYEAPLQAQFIGVGAPGSIYSTPGDMVRWFGALFSGRFFAQANTLEKMTTPRAKAYSETSFIGYGLYTSFVEVDGRQVRAIGHDGWGPPFTANLQYFPDSGLIVFAADGISGPGGWTYGETVRLGEDLLRIAYGAQVDPPATPPALLVTAAIRARGVDGGIAAYEEEVATGETPMPAEAELNRLGYAYLTSGESEAATATFALNVRLYPQSANALDSLAEAYGSADRWAEAAETYRRALLLDPGNARMEKALVEAEKRIP</sequence>
<feature type="chain" id="PRO_5008884543" evidence="2">
    <location>
        <begin position="21"/>
        <end position="517"/>
    </location>
</feature>
<dbReference type="PROSITE" id="PS50005">
    <property type="entry name" value="TPR"/>
    <property type="match status" value="1"/>
</dbReference>
<name>A0A1C7DAZ4_9SPHN</name>
<dbReference type="KEGG" id="anh:A6F65_02373"/>
<dbReference type="InterPro" id="IPR001466">
    <property type="entry name" value="Beta-lactam-related"/>
</dbReference>
<dbReference type="Gene3D" id="1.25.40.10">
    <property type="entry name" value="Tetratricopeptide repeat domain"/>
    <property type="match status" value="1"/>
</dbReference>
<evidence type="ECO:0000313" key="5">
    <source>
        <dbReference type="Proteomes" id="UP000092698"/>
    </source>
</evidence>
<dbReference type="STRING" id="645517.A6F65_02373"/>
<dbReference type="PANTHER" id="PTHR46825:SF9">
    <property type="entry name" value="BETA-LACTAMASE-RELATED DOMAIN-CONTAINING PROTEIN"/>
    <property type="match status" value="1"/>
</dbReference>
<dbReference type="Pfam" id="PF00144">
    <property type="entry name" value="Beta-lactamase"/>
    <property type="match status" value="1"/>
</dbReference>
<evidence type="ECO:0000259" key="3">
    <source>
        <dbReference type="Pfam" id="PF00144"/>
    </source>
</evidence>
<dbReference type="PANTHER" id="PTHR46825">
    <property type="entry name" value="D-ALANYL-D-ALANINE-CARBOXYPEPTIDASE/ENDOPEPTIDASE AMPH"/>
    <property type="match status" value="1"/>
</dbReference>
<keyword evidence="5" id="KW-1185">Reference proteome</keyword>
<dbReference type="InterPro" id="IPR019734">
    <property type="entry name" value="TPR_rpt"/>
</dbReference>
<organism evidence="4 5">
    <name type="scientific">Paraurantiacibacter namhicola</name>
    <dbReference type="NCBI Taxonomy" id="645517"/>
    <lineage>
        <taxon>Bacteria</taxon>
        <taxon>Pseudomonadati</taxon>
        <taxon>Pseudomonadota</taxon>
        <taxon>Alphaproteobacteria</taxon>
        <taxon>Sphingomonadales</taxon>
        <taxon>Erythrobacteraceae</taxon>
        <taxon>Paraurantiacibacter</taxon>
    </lineage>
</organism>
<dbReference type="OrthoDB" id="9804448at2"/>
<feature type="repeat" description="TPR" evidence="1">
    <location>
        <begin position="469"/>
        <end position="502"/>
    </location>
</feature>
<proteinExistence type="predicted"/>
<accession>A0A1C7DAZ4</accession>
<dbReference type="Proteomes" id="UP000092698">
    <property type="component" value="Chromosome"/>
</dbReference>
<gene>
    <name evidence="4" type="primary">pbpE_2</name>
    <name evidence="4" type="ORF">A6F65_02373</name>
</gene>
<dbReference type="SMART" id="SM00028">
    <property type="entry name" value="TPR"/>
    <property type="match status" value="2"/>
</dbReference>
<dbReference type="EMBL" id="CP016545">
    <property type="protein sequence ID" value="ANU08656.1"/>
    <property type="molecule type" value="Genomic_DNA"/>
</dbReference>
<keyword evidence="1" id="KW-0802">TPR repeat</keyword>
<dbReference type="InterPro" id="IPR012338">
    <property type="entry name" value="Beta-lactam/transpept-like"/>
</dbReference>
<feature type="domain" description="Beta-lactamase-related" evidence="3">
    <location>
        <begin position="54"/>
        <end position="362"/>
    </location>
</feature>
<dbReference type="SUPFAM" id="SSF48452">
    <property type="entry name" value="TPR-like"/>
    <property type="match status" value="1"/>
</dbReference>
<evidence type="ECO:0000256" key="2">
    <source>
        <dbReference type="SAM" id="SignalP"/>
    </source>
</evidence>
<protein>
    <submittedName>
        <fullName evidence="4">Penicillin-binding protein 4</fullName>
    </submittedName>
</protein>
<dbReference type="AlphaFoldDB" id="A0A1C7DAZ4"/>
<dbReference type="RefSeq" id="WP_067789062.1">
    <property type="nucleotide sequence ID" value="NZ_CP016545.1"/>
</dbReference>
<dbReference type="PATRIC" id="fig|645517.4.peg.2359"/>
<reference evidence="4 5" key="1">
    <citation type="submission" date="2016-07" db="EMBL/GenBank/DDBJ databases">
        <title>Complete genome sequence of Altererythrobacter namhicola JCM 16345T, containing esterase-encoding genes.</title>
        <authorList>
            <person name="Cheng H."/>
            <person name="Wu Y.-H."/>
            <person name="Jian S.-L."/>
            <person name="Huo Y.-Y."/>
            <person name="Wang C.-S."/>
            <person name="Xu X.-W."/>
        </authorList>
    </citation>
    <scope>NUCLEOTIDE SEQUENCE [LARGE SCALE GENOMIC DNA]</scope>
    <source>
        <strain evidence="4 5">JCM 16345</strain>
    </source>
</reference>
<dbReference type="Gene3D" id="3.40.710.10">
    <property type="entry name" value="DD-peptidase/beta-lactamase superfamily"/>
    <property type="match status" value="1"/>
</dbReference>
<dbReference type="InterPro" id="IPR050491">
    <property type="entry name" value="AmpC-like"/>
</dbReference>
<evidence type="ECO:0000313" key="4">
    <source>
        <dbReference type="EMBL" id="ANU08656.1"/>
    </source>
</evidence>
<dbReference type="SUPFAM" id="SSF56601">
    <property type="entry name" value="beta-lactamase/transpeptidase-like"/>
    <property type="match status" value="1"/>
</dbReference>
<feature type="signal peptide" evidence="2">
    <location>
        <begin position="1"/>
        <end position="20"/>
    </location>
</feature>
<dbReference type="InterPro" id="IPR011990">
    <property type="entry name" value="TPR-like_helical_dom_sf"/>
</dbReference>
<keyword evidence="2" id="KW-0732">Signal</keyword>